<dbReference type="GO" id="GO:0016491">
    <property type="term" value="F:oxidoreductase activity"/>
    <property type="evidence" value="ECO:0007669"/>
    <property type="project" value="UniProtKB-KW"/>
</dbReference>
<proteinExistence type="inferred from homology"/>
<dbReference type="SUPFAM" id="SSF51735">
    <property type="entry name" value="NAD(P)-binding Rossmann-fold domains"/>
    <property type="match status" value="1"/>
</dbReference>
<comment type="caution">
    <text evidence="4">The sequence shown here is derived from an EMBL/GenBank/DDBJ whole genome shotgun (WGS) entry which is preliminary data.</text>
</comment>
<protein>
    <recommendedName>
        <fullName evidence="6">Retinol dehydrogenase 12</fullName>
    </recommendedName>
</protein>
<keyword evidence="2" id="KW-0521">NADP</keyword>
<keyword evidence="5" id="KW-1185">Reference proteome</keyword>
<dbReference type="InterPro" id="IPR002347">
    <property type="entry name" value="SDR_fam"/>
</dbReference>
<gene>
    <name evidence="4" type="ORF">BDV95DRAFT_278873</name>
</gene>
<dbReference type="EMBL" id="JAADJZ010000004">
    <property type="protein sequence ID" value="KAF2875610.1"/>
    <property type="molecule type" value="Genomic_DNA"/>
</dbReference>
<dbReference type="Proteomes" id="UP000481861">
    <property type="component" value="Unassembled WGS sequence"/>
</dbReference>
<evidence type="ECO:0000256" key="1">
    <source>
        <dbReference type="ARBA" id="ARBA00006484"/>
    </source>
</evidence>
<accession>A0A7C8IJ59</accession>
<evidence type="ECO:0000313" key="5">
    <source>
        <dbReference type="Proteomes" id="UP000481861"/>
    </source>
</evidence>
<dbReference type="PANTHER" id="PTHR24320">
    <property type="entry name" value="RETINOL DEHYDROGENASE"/>
    <property type="match status" value="1"/>
</dbReference>
<evidence type="ECO:0008006" key="6">
    <source>
        <dbReference type="Google" id="ProtNLM"/>
    </source>
</evidence>
<dbReference type="AlphaFoldDB" id="A0A7C8IJ59"/>
<name>A0A7C8IJ59_9PLEO</name>
<dbReference type="Pfam" id="PF00106">
    <property type="entry name" value="adh_short"/>
    <property type="match status" value="1"/>
</dbReference>
<keyword evidence="3" id="KW-0560">Oxidoreductase</keyword>
<dbReference type="PRINTS" id="PR00081">
    <property type="entry name" value="GDHRDH"/>
</dbReference>
<dbReference type="OrthoDB" id="542013at2759"/>
<sequence>MATPMSALTFTYHLLYSQLFLRPAYPTASFAGQTVIVTGSNTGLGFEAARHIVLLGASKVILAVRTVSKGEAAAAKILESTKATKTKVEVWPLDLSNYDSIKAFAERAGKLDRLDAVLQNAGILSNQFKMLEEDEAHITVNVVGAVLLGLLVLPKLRQSAKDFGTTGRLSFVGSDSMHIAPLKEAKVPGPLFDALREKEGVDMGSRYPVSKLLLFYAVREIAARSPATPESNVVINVMTPGLCKSDIFREDMPWLLSKILSLLSRTTEQGGIAMVDAVRPDLETSAHGAFLWDCRVAT</sequence>
<dbReference type="Gene3D" id="3.40.50.720">
    <property type="entry name" value="NAD(P)-binding Rossmann-like Domain"/>
    <property type="match status" value="1"/>
</dbReference>
<organism evidence="4 5">
    <name type="scientific">Massariosphaeria phaeospora</name>
    <dbReference type="NCBI Taxonomy" id="100035"/>
    <lineage>
        <taxon>Eukaryota</taxon>
        <taxon>Fungi</taxon>
        <taxon>Dikarya</taxon>
        <taxon>Ascomycota</taxon>
        <taxon>Pezizomycotina</taxon>
        <taxon>Dothideomycetes</taxon>
        <taxon>Pleosporomycetidae</taxon>
        <taxon>Pleosporales</taxon>
        <taxon>Pleosporales incertae sedis</taxon>
        <taxon>Massariosphaeria</taxon>
    </lineage>
</organism>
<evidence type="ECO:0000256" key="3">
    <source>
        <dbReference type="ARBA" id="ARBA00023002"/>
    </source>
</evidence>
<comment type="similarity">
    <text evidence="1">Belongs to the short-chain dehydrogenases/reductases (SDR) family.</text>
</comment>
<reference evidence="4 5" key="1">
    <citation type="submission" date="2020-01" db="EMBL/GenBank/DDBJ databases">
        <authorList>
            <consortium name="DOE Joint Genome Institute"/>
            <person name="Haridas S."/>
            <person name="Albert R."/>
            <person name="Binder M."/>
            <person name="Bloem J."/>
            <person name="Labutti K."/>
            <person name="Salamov A."/>
            <person name="Andreopoulos B."/>
            <person name="Baker S.E."/>
            <person name="Barry K."/>
            <person name="Bills G."/>
            <person name="Bluhm B.H."/>
            <person name="Cannon C."/>
            <person name="Castanera R."/>
            <person name="Culley D.E."/>
            <person name="Daum C."/>
            <person name="Ezra D."/>
            <person name="Gonzalez J.B."/>
            <person name="Henrissat B."/>
            <person name="Kuo A."/>
            <person name="Liang C."/>
            <person name="Lipzen A."/>
            <person name="Lutzoni F."/>
            <person name="Magnuson J."/>
            <person name="Mondo S."/>
            <person name="Nolan M."/>
            <person name="Ohm R."/>
            <person name="Pangilinan J."/>
            <person name="Park H.-J.H."/>
            <person name="Ramirez L."/>
            <person name="Alfaro M."/>
            <person name="Sun H."/>
            <person name="Tritt A."/>
            <person name="Yoshinaga Y."/>
            <person name="Zwiers L.-H.L."/>
            <person name="Turgeon B.G."/>
            <person name="Goodwin S.B."/>
            <person name="Spatafora J.W."/>
            <person name="Crous P.W."/>
            <person name="Grigoriev I.V."/>
        </authorList>
    </citation>
    <scope>NUCLEOTIDE SEQUENCE [LARGE SCALE GENOMIC DNA]</scope>
    <source>
        <strain evidence="4 5">CBS 611.86</strain>
    </source>
</reference>
<evidence type="ECO:0000313" key="4">
    <source>
        <dbReference type="EMBL" id="KAF2875610.1"/>
    </source>
</evidence>
<dbReference type="InterPro" id="IPR036291">
    <property type="entry name" value="NAD(P)-bd_dom_sf"/>
</dbReference>
<dbReference type="PANTHER" id="PTHR24320:SF252">
    <property type="entry name" value="DEHYDROGENASE_REDUCTASE FAMILY PROTEIN, PUTATIVE (AFU_ORTHOLOGUE AFUA_3G08550)-RELATED"/>
    <property type="match status" value="1"/>
</dbReference>
<evidence type="ECO:0000256" key="2">
    <source>
        <dbReference type="ARBA" id="ARBA00022857"/>
    </source>
</evidence>